<dbReference type="Proteomes" id="UP001186974">
    <property type="component" value="Unassembled WGS sequence"/>
</dbReference>
<protein>
    <submittedName>
        <fullName evidence="1">Uncharacterized protein</fullName>
    </submittedName>
</protein>
<evidence type="ECO:0000313" key="2">
    <source>
        <dbReference type="Proteomes" id="UP001186974"/>
    </source>
</evidence>
<evidence type="ECO:0000313" key="1">
    <source>
        <dbReference type="EMBL" id="KAK3052608.1"/>
    </source>
</evidence>
<sequence>MSIDIGYAPFYNRGRVVDFLSNFLNADLSRSLSQHQAQQLPRLLNGLCVQYLYDSSKVYHDPATRVPTDAMPPDDRYTHCVRAIGAPANEQTFQHPTLKTTTVARYFREHVLHSGLQYPHLPVVDCSRPPRAGARLGAKPIWIPLKLLWIVPHQSLSLNLSAWPIQKASTFVKAVRDLKPLKDNVDEGMIENLLTDRAITVRKTPQAQSFHPTAEDLLQIGPVGAQSSRMNSETCEPRGLGITGTIVPRLQNVLGTGEVGDVRKDIFVVDASGASYGAVKERCSRFRHELVNAKILYDGGQVHIYTFSSEDRLSKDTLKGALEGLTAKEKTLVEKGQPLVVMLPEPSMHAYSEVKRWAELHAGMQTTILMWDQLSNAFSMAPTEQRDFCYQRRLVSKLATRLYDPFDLVRQPPTRSTPPSTIVVGVDTTSVSVAGQFQLGLTSVVASHGSLYKDFVSYSGSIRLHQNIET</sequence>
<dbReference type="EMBL" id="JAWDJW010009976">
    <property type="protein sequence ID" value="KAK3052608.1"/>
    <property type="molecule type" value="Genomic_DNA"/>
</dbReference>
<feature type="non-terminal residue" evidence="1">
    <location>
        <position position="470"/>
    </location>
</feature>
<organism evidence="1 2">
    <name type="scientific">Coniosporium uncinatum</name>
    <dbReference type="NCBI Taxonomy" id="93489"/>
    <lineage>
        <taxon>Eukaryota</taxon>
        <taxon>Fungi</taxon>
        <taxon>Dikarya</taxon>
        <taxon>Ascomycota</taxon>
        <taxon>Pezizomycotina</taxon>
        <taxon>Dothideomycetes</taxon>
        <taxon>Dothideomycetes incertae sedis</taxon>
        <taxon>Coniosporium</taxon>
    </lineage>
</organism>
<proteinExistence type="predicted"/>
<comment type="caution">
    <text evidence="1">The sequence shown here is derived from an EMBL/GenBank/DDBJ whole genome shotgun (WGS) entry which is preliminary data.</text>
</comment>
<name>A0ACC3CXL0_9PEZI</name>
<reference evidence="1" key="1">
    <citation type="submission" date="2024-09" db="EMBL/GenBank/DDBJ databases">
        <title>Black Yeasts Isolated from many extreme environments.</title>
        <authorList>
            <person name="Coleine C."/>
            <person name="Stajich J.E."/>
            <person name="Selbmann L."/>
        </authorList>
    </citation>
    <scope>NUCLEOTIDE SEQUENCE</scope>
    <source>
        <strain evidence="1">CCFEE 5737</strain>
    </source>
</reference>
<keyword evidence="2" id="KW-1185">Reference proteome</keyword>
<gene>
    <name evidence="1" type="ORF">LTS18_012260</name>
</gene>
<accession>A0ACC3CXL0</accession>